<dbReference type="InterPro" id="IPR033740">
    <property type="entry name" value="Pept_M24B"/>
</dbReference>
<evidence type="ECO:0000259" key="8">
    <source>
        <dbReference type="Pfam" id="PF16188"/>
    </source>
</evidence>
<dbReference type="FunFam" id="3.90.230.10:FF:000007">
    <property type="entry name" value="Xaa-Pro aminopeptidase P"/>
    <property type="match status" value="1"/>
</dbReference>
<dbReference type="InterPro" id="IPR000994">
    <property type="entry name" value="Pept_M24"/>
</dbReference>
<feature type="domain" description="Creatinase N-terminal" evidence="7">
    <location>
        <begin position="7"/>
        <end position="51"/>
    </location>
</feature>
<name>A0AAD5GLD1_AMBAR</name>
<dbReference type="InterPro" id="IPR036005">
    <property type="entry name" value="Creatinase/aminopeptidase-like"/>
</dbReference>
<dbReference type="InterPro" id="IPR050422">
    <property type="entry name" value="X-Pro_aminopeptidase_P"/>
</dbReference>
<dbReference type="AlphaFoldDB" id="A0AAD5GLD1"/>
<dbReference type="CDD" id="cd01085">
    <property type="entry name" value="APP"/>
    <property type="match status" value="1"/>
</dbReference>
<evidence type="ECO:0000313" key="9">
    <source>
        <dbReference type="EMBL" id="KAI7743803.1"/>
    </source>
</evidence>
<evidence type="ECO:0008006" key="11">
    <source>
        <dbReference type="Google" id="ProtNLM"/>
    </source>
</evidence>
<evidence type="ECO:0000256" key="3">
    <source>
        <dbReference type="ARBA" id="ARBA00022723"/>
    </source>
</evidence>
<evidence type="ECO:0000256" key="2">
    <source>
        <dbReference type="ARBA" id="ARBA00008766"/>
    </source>
</evidence>
<dbReference type="Pfam" id="PF00557">
    <property type="entry name" value="Peptidase_M24"/>
    <property type="match status" value="1"/>
</dbReference>
<dbReference type="Gene3D" id="3.90.230.10">
    <property type="entry name" value="Creatinase/methionine aminopeptidase superfamily"/>
    <property type="match status" value="1"/>
</dbReference>
<gene>
    <name evidence="9" type="ORF">M8C21_030382</name>
</gene>
<comment type="cofactor">
    <cofactor evidence="1">
        <name>Mn(2+)</name>
        <dbReference type="ChEBI" id="CHEBI:29035"/>
    </cofactor>
</comment>
<comment type="caution">
    <text evidence="9">The sequence shown here is derived from an EMBL/GenBank/DDBJ whole genome shotgun (WGS) entry which is preliminary data.</text>
</comment>
<keyword evidence="3" id="KW-0479">Metal-binding</keyword>
<comment type="similarity">
    <text evidence="2">Belongs to the peptidase M24B family.</text>
</comment>
<dbReference type="GO" id="GO:0046872">
    <property type="term" value="F:metal ion binding"/>
    <property type="evidence" value="ECO:0007669"/>
    <property type="project" value="UniProtKB-KW"/>
</dbReference>
<dbReference type="PANTHER" id="PTHR43763">
    <property type="entry name" value="XAA-PRO AMINOPEPTIDASE 1"/>
    <property type="match status" value="1"/>
</dbReference>
<dbReference type="EMBL" id="JAMZMK010007677">
    <property type="protein sequence ID" value="KAI7743803.1"/>
    <property type="molecule type" value="Genomic_DNA"/>
</dbReference>
<sequence length="344" mass="38605">SEYVSARDKRRAFVSGFTGSAGLALITKNEALLWTDGRYFLQAEQQLSDQWKLMRMGEDPSVDLWISTMQEIYGASGYFKESKSQKSKKHLGDLKLTEVSVSDKLEEFRAAKEHFRGLSFPTISSVGPNGAIIHYEPEAKTCAELDPDSMYLCDSGAQYLDGTTDITRTVHFGKPSEHEKRCYTAVLKGHFALGNARFPNGTTGHSLDVLARVPLWSYGLDYRHGTGPHSISFRPGLSIPLQASMTVTDEPGYYEDGKFGIRLENVLIIKEAATQFNFANKGYLEFEHITWAPYQTKLIDVSLLLPEEIKWVNAYHAKCREILAPYLNESEKAWLNQATEPIAA</sequence>
<dbReference type="SUPFAM" id="SSF53092">
    <property type="entry name" value="Creatinase/prolidase N-terminal domain"/>
    <property type="match status" value="1"/>
</dbReference>
<evidence type="ECO:0000259" key="6">
    <source>
        <dbReference type="Pfam" id="PF00557"/>
    </source>
</evidence>
<dbReference type="GO" id="GO:0005737">
    <property type="term" value="C:cytoplasm"/>
    <property type="evidence" value="ECO:0007669"/>
    <property type="project" value="UniProtKB-ARBA"/>
</dbReference>
<evidence type="ECO:0000259" key="7">
    <source>
        <dbReference type="Pfam" id="PF01321"/>
    </source>
</evidence>
<evidence type="ECO:0000256" key="1">
    <source>
        <dbReference type="ARBA" id="ARBA00001936"/>
    </source>
</evidence>
<dbReference type="GO" id="GO:0070006">
    <property type="term" value="F:metalloaminopeptidase activity"/>
    <property type="evidence" value="ECO:0007669"/>
    <property type="project" value="InterPro"/>
</dbReference>
<reference evidence="9" key="1">
    <citation type="submission" date="2022-06" db="EMBL/GenBank/DDBJ databases">
        <title>Uncovering the hologenomic basis of an extraordinary plant invasion.</title>
        <authorList>
            <person name="Bieker V.C."/>
            <person name="Martin M.D."/>
            <person name="Gilbert T."/>
            <person name="Hodgins K."/>
            <person name="Battlay P."/>
            <person name="Petersen B."/>
            <person name="Wilson J."/>
        </authorList>
    </citation>
    <scope>NUCLEOTIDE SEQUENCE</scope>
    <source>
        <strain evidence="9">AA19_3_7</strain>
        <tissue evidence="9">Leaf</tissue>
    </source>
</reference>
<dbReference type="InterPro" id="IPR032416">
    <property type="entry name" value="Peptidase_M24_C"/>
</dbReference>
<feature type="non-terminal residue" evidence="9">
    <location>
        <position position="1"/>
    </location>
</feature>
<feature type="domain" description="Peptidase M24 C-terminal" evidence="8">
    <location>
        <begin position="282"/>
        <end position="342"/>
    </location>
</feature>
<evidence type="ECO:0000313" key="10">
    <source>
        <dbReference type="Proteomes" id="UP001206925"/>
    </source>
</evidence>
<dbReference type="SUPFAM" id="SSF55920">
    <property type="entry name" value="Creatinase/aminopeptidase"/>
    <property type="match status" value="1"/>
</dbReference>
<dbReference type="Pfam" id="PF01321">
    <property type="entry name" value="Creatinase_N"/>
    <property type="match status" value="1"/>
</dbReference>
<protein>
    <recommendedName>
        <fullName evidence="11">Xaa-Pro aminopeptidase P</fullName>
    </recommendedName>
</protein>
<dbReference type="Pfam" id="PF16188">
    <property type="entry name" value="Peptidase_M24_C"/>
    <property type="match status" value="1"/>
</dbReference>
<evidence type="ECO:0000256" key="5">
    <source>
        <dbReference type="ARBA" id="ARBA00023211"/>
    </source>
</evidence>
<keyword evidence="10" id="KW-1185">Reference proteome</keyword>
<keyword evidence="5" id="KW-0464">Manganese</keyword>
<dbReference type="PANTHER" id="PTHR43763:SF12">
    <property type="entry name" value="AMINOPEPTIDASE P1"/>
    <property type="match status" value="1"/>
</dbReference>
<feature type="domain" description="Peptidase M24" evidence="6">
    <location>
        <begin position="95"/>
        <end position="271"/>
    </location>
</feature>
<dbReference type="InterPro" id="IPR029149">
    <property type="entry name" value="Creatin/AminoP/Spt16_N"/>
</dbReference>
<dbReference type="InterPro" id="IPR000587">
    <property type="entry name" value="Creatinase_N"/>
</dbReference>
<evidence type="ECO:0000256" key="4">
    <source>
        <dbReference type="ARBA" id="ARBA00022801"/>
    </source>
</evidence>
<proteinExistence type="inferred from homology"/>
<accession>A0AAD5GLD1</accession>
<organism evidence="9 10">
    <name type="scientific">Ambrosia artemisiifolia</name>
    <name type="common">Common ragweed</name>
    <dbReference type="NCBI Taxonomy" id="4212"/>
    <lineage>
        <taxon>Eukaryota</taxon>
        <taxon>Viridiplantae</taxon>
        <taxon>Streptophyta</taxon>
        <taxon>Embryophyta</taxon>
        <taxon>Tracheophyta</taxon>
        <taxon>Spermatophyta</taxon>
        <taxon>Magnoliopsida</taxon>
        <taxon>eudicotyledons</taxon>
        <taxon>Gunneridae</taxon>
        <taxon>Pentapetalae</taxon>
        <taxon>asterids</taxon>
        <taxon>campanulids</taxon>
        <taxon>Asterales</taxon>
        <taxon>Asteraceae</taxon>
        <taxon>Asteroideae</taxon>
        <taxon>Heliantheae alliance</taxon>
        <taxon>Heliantheae</taxon>
        <taxon>Ambrosia</taxon>
    </lineage>
</organism>
<keyword evidence="4" id="KW-0378">Hydrolase</keyword>
<dbReference type="Proteomes" id="UP001206925">
    <property type="component" value="Unassembled WGS sequence"/>
</dbReference>